<protein>
    <submittedName>
        <fullName evidence="2">Uncharacterized protein</fullName>
    </submittedName>
</protein>
<evidence type="ECO:0000256" key="1">
    <source>
        <dbReference type="SAM" id="Phobius"/>
    </source>
</evidence>
<proteinExistence type="predicted"/>
<dbReference type="Proteomes" id="UP000198406">
    <property type="component" value="Unassembled WGS sequence"/>
</dbReference>
<evidence type="ECO:0000313" key="2">
    <source>
        <dbReference type="EMBL" id="GAX17942.1"/>
    </source>
</evidence>
<sequence length="88" mass="9852">MSDKPDPSEKLSECLFSQYSLTVAGVMSATGYSLYKRPKNGIAVMLVAGGVGTMADLAYGWSTKCRPYVLEWQKHQQEMQRNEKSNEK</sequence>
<keyword evidence="1" id="KW-0472">Membrane</keyword>
<dbReference type="OrthoDB" id="10451871at2759"/>
<reference evidence="2 3" key="1">
    <citation type="journal article" date="2015" name="Plant Cell">
        <title>Oil accumulation by the oleaginous diatom Fistulifera solaris as revealed by the genome and transcriptome.</title>
        <authorList>
            <person name="Tanaka T."/>
            <person name="Maeda Y."/>
            <person name="Veluchamy A."/>
            <person name="Tanaka M."/>
            <person name="Abida H."/>
            <person name="Marechal E."/>
            <person name="Bowler C."/>
            <person name="Muto M."/>
            <person name="Sunaga Y."/>
            <person name="Tanaka M."/>
            <person name="Yoshino T."/>
            <person name="Taniguchi T."/>
            <person name="Fukuda Y."/>
            <person name="Nemoto M."/>
            <person name="Matsumoto M."/>
            <person name="Wong P.S."/>
            <person name="Aburatani S."/>
            <person name="Fujibuchi W."/>
        </authorList>
    </citation>
    <scope>NUCLEOTIDE SEQUENCE [LARGE SCALE GENOMIC DNA]</scope>
    <source>
        <strain evidence="2 3">JPCC DA0580</strain>
    </source>
</reference>
<accession>A0A1Z5JVU1</accession>
<dbReference type="AlphaFoldDB" id="A0A1Z5JVU1"/>
<keyword evidence="1" id="KW-0812">Transmembrane</keyword>
<dbReference type="EMBL" id="BDSP01000123">
    <property type="protein sequence ID" value="GAX17942.1"/>
    <property type="molecule type" value="Genomic_DNA"/>
</dbReference>
<name>A0A1Z5JVU1_FISSO</name>
<evidence type="ECO:0000313" key="3">
    <source>
        <dbReference type="Proteomes" id="UP000198406"/>
    </source>
</evidence>
<keyword evidence="1" id="KW-1133">Transmembrane helix</keyword>
<dbReference type="InParanoid" id="A0A1Z5JVU1"/>
<comment type="caution">
    <text evidence="2">The sequence shown here is derived from an EMBL/GenBank/DDBJ whole genome shotgun (WGS) entry which is preliminary data.</text>
</comment>
<gene>
    <name evidence="2" type="ORF">FisN_18Hh152</name>
</gene>
<organism evidence="2 3">
    <name type="scientific">Fistulifera solaris</name>
    <name type="common">Oleaginous diatom</name>
    <dbReference type="NCBI Taxonomy" id="1519565"/>
    <lineage>
        <taxon>Eukaryota</taxon>
        <taxon>Sar</taxon>
        <taxon>Stramenopiles</taxon>
        <taxon>Ochrophyta</taxon>
        <taxon>Bacillariophyta</taxon>
        <taxon>Bacillariophyceae</taxon>
        <taxon>Bacillariophycidae</taxon>
        <taxon>Naviculales</taxon>
        <taxon>Naviculaceae</taxon>
        <taxon>Fistulifera</taxon>
    </lineage>
</organism>
<feature type="transmembrane region" description="Helical" evidence="1">
    <location>
        <begin position="42"/>
        <end position="61"/>
    </location>
</feature>
<keyword evidence="3" id="KW-1185">Reference proteome</keyword>
<feature type="transmembrane region" description="Helical" evidence="1">
    <location>
        <begin position="16"/>
        <end position="35"/>
    </location>
</feature>